<accession>A0AAV2BT82</accession>
<comment type="caution">
    <text evidence="2">The sequence shown here is derived from an EMBL/GenBank/DDBJ whole genome shotgun (WGS) entry which is preliminary data.</text>
</comment>
<feature type="compositionally biased region" description="Basic residues" evidence="1">
    <location>
        <begin position="259"/>
        <end position="308"/>
    </location>
</feature>
<dbReference type="Proteomes" id="UP001497382">
    <property type="component" value="Unassembled WGS sequence"/>
</dbReference>
<name>A0AAV2BT82_9ARAC</name>
<feature type="compositionally biased region" description="Basic and acidic residues" evidence="1">
    <location>
        <begin position="316"/>
        <end position="343"/>
    </location>
</feature>
<evidence type="ECO:0000313" key="3">
    <source>
        <dbReference type="Proteomes" id="UP001497382"/>
    </source>
</evidence>
<protein>
    <submittedName>
        <fullName evidence="2">Uncharacterized protein</fullName>
    </submittedName>
</protein>
<reference evidence="2 3" key="1">
    <citation type="submission" date="2024-04" db="EMBL/GenBank/DDBJ databases">
        <authorList>
            <person name="Rising A."/>
            <person name="Reimegard J."/>
            <person name="Sonavane S."/>
            <person name="Akerstrom W."/>
            <person name="Nylinder S."/>
            <person name="Hedman E."/>
            <person name="Kallberg Y."/>
        </authorList>
    </citation>
    <scope>NUCLEOTIDE SEQUENCE [LARGE SCALE GENOMIC DNA]</scope>
</reference>
<organism evidence="2 3">
    <name type="scientific">Larinioides sclopetarius</name>
    <dbReference type="NCBI Taxonomy" id="280406"/>
    <lineage>
        <taxon>Eukaryota</taxon>
        <taxon>Metazoa</taxon>
        <taxon>Ecdysozoa</taxon>
        <taxon>Arthropoda</taxon>
        <taxon>Chelicerata</taxon>
        <taxon>Arachnida</taxon>
        <taxon>Araneae</taxon>
        <taxon>Araneomorphae</taxon>
        <taxon>Entelegynae</taxon>
        <taxon>Araneoidea</taxon>
        <taxon>Araneidae</taxon>
        <taxon>Larinioides</taxon>
    </lineage>
</organism>
<evidence type="ECO:0000256" key="1">
    <source>
        <dbReference type="SAM" id="MobiDB-lite"/>
    </source>
</evidence>
<sequence>MENDDDMRRIMEPLMSYLLTHVGVTTVTPDWFVPHGHLTKDFFQNAKAILIAKKSLIIARWQNFFQNSCLNALSTHEMYFRYVMFACDIETRFSDNIFDIILNVFTLVVTFNIETLINSWVNFCEFSVDIFMVFYKSTLKDSFHMKGSFEQFAEHLRICNEHHSWEKYNRNEQNEKKIEKLLYDPNLIQHDEIVESSRCESLAKEVLLTTKIQLPPLINSTDEVRLQAARQRKKLALATFSKCETIATAPKHETTVISSKRKTTATSSKRKTTATSSKRKTTATSSKRKTTATSSKRKTTATSSKRKTTATSSKRRTMETTSKDETPELDTKRKTTDTDWKRETTKSSPLIEIISSKQCVILAKNLVKHDTHIVWLDSIAETLIQYINSKCSDPAHENSRFHKEADKFIKQLQDMIKTLVNALEDFEEK</sequence>
<dbReference type="AlphaFoldDB" id="A0AAV2BT82"/>
<proteinExistence type="predicted"/>
<evidence type="ECO:0000313" key="2">
    <source>
        <dbReference type="EMBL" id="CAL1298971.1"/>
    </source>
</evidence>
<feature type="region of interest" description="Disordered" evidence="1">
    <location>
        <begin position="253"/>
        <end position="343"/>
    </location>
</feature>
<dbReference type="EMBL" id="CAXIEN010000481">
    <property type="protein sequence ID" value="CAL1298971.1"/>
    <property type="molecule type" value="Genomic_DNA"/>
</dbReference>
<keyword evidence="3" id="KW-1185">Reference proteome</keyword>
<gene>
    <name evidence="2" type="ORF">LARSCL_LOCUS21092</name>
</gene>